<evidence type="ECO:0008006" key="6">
    <source>
        <dbReference type="Google" id="ProtNLM"/>
    </source>
</evidence>
<dbReference type="AlphaFoldDB" id="A0A8T3A5M7"/>
<feature type="compositionally biased region" description="Low complexity" evidence="3">
    <location>
        <begin position="36"/>
        <end position="51"/>
    </location>
</feature>
<dbReference type="Gene3D" id="3.40.50.300">
    <property type="entry name" value="P-loop containing nucleotide triphosphate hydrolases"/>
    <property type="match status" value="1"/>
</dbReference>
<accession>A0A8T3A5M7</accession>
<organism evidence="4 5">
    <name type="scientific">Dendrobium nobile</name>
    <name type="common">Orchid</name>
    <dbReference type="NCBI Taxonomy" id="94219"/>
    <lineage>
        <taxon>Eukaryota</taxon>
        <taxon>Viridiplantae</taxon>
        <taxon>Streptophyta</taxon>
        <taxon>Embryophyta</taxon>
        <taxon>Tracheophyta</taxon>
        <taxon>Spermatophyta</taxon>
        <taxon>Magnoliopsida</taxon>
        <taxon>Liliopsida</taxon>
        <taxon>Asparagales</taxon>
        <taxon>Orchidaceae</taxon>
        <taxon>Epidendroideae</taxon>
        <taxon>Malaxideae</taxon>
        <taxon>Dendrobiinae</taxon>
        <taxon>Dendrobium</taxon>
    </lineage>
</organism>
<dbReference type="PANTHER" id="PTHR14270:SF0">
    <property type="entry name" value="NONSENSE-MEDIATED MRNA DECAY FACTOR SMG9"/>
    <property type="match status" value="1"/>
</dbReference>
<dbReference type="EMBL" id="JAGYWB010000018">
    <property type="protein sequence ID" value="KAI0491359.1"/>
    <property type="molecule type" value="Genomic_DNA"/>
</dbReference>
<dbReference type="Proteomes" id="UP000829196">
    <property type="component" value="Unassembled WGS sequence"/>
</dbReference>
<sequence>MLLAQALISCPCSGAANQYRRKHFILMAGVGPQATSAPSASSSGPASSSLGLPPPPPPQKILLAKPASGAASSRIGRDDDPSAVVIRSRNAAQPGSLSLISESWDVHIDRILPFLTENTDFTVIGIIGPPGVGKSTIMNELYGFDGNSPGMLPPFTTQSDEIRAMSKHCTTGVELRVSSERYILLDAQPIFSPSVLVDMMRPDGTSAISVLNGESLSADLAHELMGIQLGVFLASICNILLVVSEGIHDFSVWQHMLTVDLLKHNIPDPSTLASGQNQGSASVPDKENNSKFGAPNNEYLATLMFIHTKLRDLEPSPSNIMLLRKALLKYFGSSAFNINKSRELKKEQIDSSPSLANKSNESDFIGADLIFLPLKLQDDLQKPQYESYNCMIGKLCDQILSMEPHSFAKPVTERDWLRNSAKIWGMLKKSPVITEYCKTLQDSGLFRK</sequence>
<evidence type="ECO:0000313" key="4">
    <source>
        <dbReference type="EMBL" id="KAI0491359.1"/>
    </source>
</evidence>
<keyword evidence="2" id="KW-0866">Nonsense-mediated mRNA decay</keyword>
<dbReference type="InterPro" id="IPR027417">
    <property type="entry name" value="P-loop_NTPase"/>
</dbReference>
<dbReference type="OrthoDB" id="79514at2759"/>
<dbReference type="InterPro" id="IPR039177">
    <property type="entry name" value="SMG9"/>
</dbReference>
<feature type="compositionally biased region" description="Polar residues" evidence="3">
    <location>
        <begin position="271"/>
        <end position="281"/>
    </location>
</feature>
<reference evidence="4" key="1">
    <citation type="journal article" date="2022" name="Front. Genet.">
        <title>Chromosome-Scale Assembly of the Dendrobium nobile Genome Provides Insights Into the Molecular Mechanism of the Biosynthesis of the Medicinal Active Ingredient of Dendrobium.</title>
        <authorList>
            <person name="Xu Q."/>
            <person name="Niu S.-C."/>
            <person name="Li K.-L."/>
            <person name="Zheng P.-J."/>
            <person name="Zhang X.-J."/>
            <person name="Jia Y."/>
            <person name="Liu Y."/>
            <person name="Niu Y.-X."/>
            <person name="Yu L.-H."/>
            <person name="Chen D.-F."/>
            <person name="Zhang G.-Q."/>
        </authorList>
    </citation>
    <scope>NUCLEOTIDE SEQUENCE</scope>
    <source>
        <tissue evidence="4">Leaf</tissue>
    </source>
</reference>
<feature type="region of interest" description="Disordered" evidence="3">
    <location>
        <begin position="35"/>
        <end position="81"/>
    </location>
</feature>
<feature type="region of interest" description="Disordered" evidence="3">
    <location>
        <begin position="270"/>
        <end position="291"/>
    </location>
</feature>
<comment type="similarity">
    <text evidence="1">Belongs to the SMG9 family.</text>
</comment>
<proteinExistence type="inferred from homology"/>
<evidence type="ECO:0000256" key="1">
    <source>
        <dbReference type="ARBA" id="ARBA00007712"/>
    </source>
</evidence>
<protein>
    <recommendedName>
        <fullName evidence="6">Protein SMG9</fullName>
    </recommendedName>
</protein>
<dbReference type="GO" id="GO:0000184">
    <property type="term" value="P:nuclear-transcribed mRNA catabolic process, nonsense-mediated decay"/>
    <property type="evidence" value="ECO:0007669"/>
    <property type="project" value="UniProtKB-KW"/>
</dbReference>
<evidence type="ECO:0000256" key="2">
    <source>
        <dbReference type="ARBA" id="ARBA00023161"/>
    </source>
</evidence>
<gene>
    <name evidence="4" type="ORF">KFK09_025619</name>
</gene>
<name>A0A8T3A5M7_DENNO</name>
<keyword evidence="5" id="KW-1185">Reference proteome</keyword>
<comment type="caution">
    <text evidence="4">The sequence shown here is derived from an EMBL/GenBank/DDBJ whole genome shotgun (WGS) entry which is preliminary data.</text>
</comment>
<evidence type="ECO:0000256" key="3">
    <source>
        <dbReference type="SAM" id="MobiDB-lite"/>
    </source>
</evidence>
<dbReference type="SMR" id="A0A8T3A5M7"/>
<evidence type="ECO:0000313" key="5">
    <source>
        <dbReference type="Proteomes" id="UP000829196"/>
    </source>
</evidence>
<dbReference type="PANTHER" id="PTHR14270">
    <property type="entry name" value="NONSENSE-MEDIATED MRNA DECAY FACTOR SMG9"/>
    <property type="match status" value="1"/>
</dbReference>
<dbReference type="SUPFAM" id="SSF52540">
    <property type="entry name" value="P-loop containing nucleoside triphosphate hydrolases"/>
    <property type="match status" value="1"/>
</dbReference>